<keyword evidence="9" id="KW-1185">Reference proteome</keyword>
<dbReference type="InterPro" id="IPR036259">
    <property type="entry name" value="MFS_trans_sf"/>
</dbReference>
<dbReference type="Pfam" id="PF00083">
    <property type="entry name" value="Sugar_tr"/>
    <property type="match status" value="2"/>
</dbReference>
<feature type="transmembrane region" description="Helical" evidence="7">
    <location>
        <begin position="152"/>
        <end position="173"/>
    </location>
</feature>
<comment type="subcellular location">
    <subcellularLocation>
        <location evidence="1">Membrane</location>
    </subcellularLocation>
</comment>
<dbReference type="SUPFAM" id="SSF103473">
    <property type="entry name" value="MFS general substrate transporter"/>
    <property type="match status" value="1"/>
</dbReference>
<dbReference type="Gene3D" id="1.20.1250.20">
    <property type="entry name" value="MFS general substrate transporter like domains"/>
    <property type="match status" value="1"/>
</dbReference>
<evidence type="ECO:0000313" key="8">
    <source>
        <dbReference type="EMBL" id="KAK6915518.1"/>
    </source>
</evidence>
<evidence type="ECO:0000256" key="4">
    <source>
        <dbReference type="ARBA" id="ARBA00022692"/>
    </source>
</evidence>
<sequence length="269" mass="30031">MKMEKGHGQGSSCRKRKAKKAMWLADIFALMGWLAVAFSKAKVDEDKGFVLVLQRLRGENTDISQEVADIEVTHFKGFMMFFRITWKTLNCNKKEILRLVSEEVGIGLMGLQQICGAQGVSFYASSIFSMADSDNWFGLGVLLMDRLGRQPLLIASAVGMCFGCLLLGMSFLFQDLRFWNDAAPTLIFPMNIKASAGSLGNLVCWSGSWMITYTFNFMMEWNKPGGFFKFAGTCGLTALFAMKLVPETKGRTLEEIQISMTKSSVDYVI</sequence>
<keyword evidence="6 7" id="KW-0472">Membrane</keyword>
<dbReference type="EMBL" id="JBAMMX010000025">
    <property type="protein sequence ID" value="KAK6915518.1"/>
    <property type="molecule type" value="Genomic_DNA"/>
</dbReference>
<evidence type="ECO:0000256" key="7">
    <source>
        <dbReference type="SAM" id="Phobius"/>
    </source>
</evidence>
<evidence type="ECO:0000313" key="9">
    <source>
        <dbReference type="Proteomes" id="UP001370490"/>
    </source>
</evidence>
<evidence type="ECO:0000256" key="2">
    <source>
        <dbReference type="ARBA" id="ARBA00010992"/>
    </source>
</evidence>
<comment type="caution">
    <text evidence="8">The sequence shown here is derived from an EMBL/GenBank/DDBJ whole genome shotgun (WGS) entry which is preliminary data.</text>
</comment>
<comment type="similarity">
    <text evidence="2">Belongs to the major facilitator superfamily. Sugar transporter (TC 2.A.1.1) family.</text>
</comment>
<evidence type="ECO:0000256" key="3">
    <source>
        <dbReference type="ARBA" id="ARBA00022597"/>
    </source>
</evidence>
<evidence type="ECO:0000256" key="1">
    <source>
        <dbReference type="ARBA" id="ARBA00004370"/>
    </source>
</evidence>
<keyword evidence="4 7" id="KW-0812">Transmembrane</keyword>
<protein>
    <submittedName>
        <fullName evidence="8">Major facilitator, sugar transporter-like</fullName>
    </submittedName>
</protein>
<gene>
    <name evidence="8" type="ORF">RJ641_020635</name>
</gene>
<dbReference type="PANTHER" id="PTHR48021:SF25">
    <property type="entry name" value="SUGAR TRANSPORTER ERD6-LIKE 5"/>
    <property type="match status" value="1"/>
</dbReference>
<feature type="transmembrane region" description="Helical" evidence="7">
    <location>
        <begin position="21"/>
        <end position="39"/>
    </location>
</feature>
<dbReference type="GO" id="GO:0022857">
    <property type="term" value="F:transmembrane transporter activity"/>
    <property type="evidence" value="ECO:0007669"/>
    <property type="project" value="InterPro"/>
</dbReference>
<dbReference type="AlphaFoldDB" id="A0AAN8UEX9"/>
<proteinExistence type="inferred from homology"/>
<organism evidence="8 9">
    <name type="scientific">Dillenia turbinata</name>
    <dbReference type="NCBI Taxonomy" id="194707"/>
    <lineage>
        <taxon>Eukaryota</taxon>
        <taxon>Viridiplantae</taxon>
        <taxon>Streptophyta</taxon>
        <taxon>Embryophyta</taxon>
        <taxon>Tracheophyta</taxon>
        <taxon>Spermatophyta</taxon>
        <taxon>Magnoliopsida</taxon>
        <taxon>eudicotyledons</taxon>
        <taxon>Gunneridae</taxon>
        <taxon>Pentapetalae</taxon>
        <taxon>Dilleniales</taxon>
        <taxon>Dilleniaceae</taxon>
        <taxon>Dillenia</taxon>
    </lineage>
</organism>
<dbReference type="Proteomes" id="UP001370490">
    <property type="component" value="Unassembled WGS sequence"/>
</dbReference>
<evidence type="ECO:0000256" key="6">
    <source>
        <dbReference type="ARBA" id="ARBA00023136"/>
    </source>
</evidence>
<accession>A0AAN8UEX9</accession>
<dbReference type="InterPro" id="IPR050549">
    <property type="entry name" value="MFS_Trehalose_Transporter"/>
</dbReference>
<keyword evidence="3 8" id="KW-0813">Transport</keyword>
<reference evidence="8 9" key="1">
    <citation type="submission" date="2023-12" db="EMBL/GenBank/DDBJ databases">
        <title>A high-quality genome assembly for Dillenia turbinata (Dilleniales).</title>
        <authorList>
            <person name="Chanderbali A."/>
        </authorList>
    </citation>
    <scope>NUCLEOTIDE SEQUENCE [LARGE SCALE GENOMIC DNA]</scope>
    <source>
        <strain evidence="8">LSX21</strain>
        <tissue evidence="8">Leaf</tissue>
    </source>
</reference>
<keyword evidence="3 8" id="KW-0762">Sugar transport</keyword>
<evidence type="ECO:0000256" key="5">
    <source>
        <dbReference type="ARBA" id="ARBA00022989"/>
    </source>
</evidence>
<dbReference type="GO" id="GO:0016020">
    <property type="term" value="C:membrane"/>
    <property type="evidence" value="ECO:0007669"/>
    <property type="project" value="UniProtKB-SubCell"/>
</dbReference>
<keyword evidence="5 7" id="KW-1133">Transmembrane helix</keyword>
<dbReference type="InterPro" id="IPR005828">
    <property type="entry name" value="MFS_sugar_transport-like"/>
</dbReference>
<name>A0AAN8UEX9_9MAGN</name>
<dbReference type="PANTHER" id="PTHR48021">
    <property type="match status" value="1"/>
</dbReference>